<dbReference type="AlphaFoldDB" id="A0A2T3N096"/>
<name>A0A2T3N096_9GAMM</name>
<accession>A0A2T3N096</accession>
<sequence length="77" mass="8528">MSDPKFVLCQDCLKLKPFTDARHNCEEQCECGGDFCGCLYCQETIEALMAGETKAEVLGTKCDVSGWTAERGRDVIE</sequence>
<keyword evidence="2" id="KW-1185">Reference proteome</keyword>
<comment type="caution">
    <text evidence="1">The sequence shown here is derived from an EMBL/GenBank/DDBJ whole genome shotgun (WGS) entry which is preliminary data.</text>
</comment>
<evidence type="ECO:0000313" key="2">
    <source>
        <dbReference type="Proteomes" id="UP000240904"/>
    </source>
</evidence>
<gene>
    <name evidence="1" type="ORF">C9I89_07860</name>
</gene>
<evidence type="ECO:0000313" key="1">
    <source>
        <dbReference type="EMBL" id="PSW05655.1"/>
    </source>
</evidence>
<reference evidence="1 2" key="1">
    <citation type="submission" date="2018-03" db="EMBL/GenBank/DDBJ databases">
        <title>Whole genome sequencing of Histamine producing bacteria.</title>
        <authorList>
            <person name="Butler K."/>
        </authorList>
    </citation>
    <scope>NUCLEOTIDE SEQUENCE [LARGE SCALE GENOMIC DNA]</scope>
    <source>
        <strain evidence="1 2">DSM 16190</strain>
    </source>
</reference>
<dbReference type="OrthoDB" id="5886871at2"/>
<organism evidence="1 2">
    <name type="scientific">Photobacterium lipolyticum</name>
    <dbReference type="NCBI Taxonomy" id="266810"/>
    <lineage>
        <taxon>Bacteria</taxon>
        <taxon>Pseudomonadati</taxon>
        <taxon>Pseudomonadota</taxon>
        <taxon>Gammaproteobacteria</taxon>
        <taxon>Vibrionales</taxon>
        <taxon>Vibrionaceae</taxon>
        <taxon>Photobacterium</taxon>
    </lineage>
</organism>
<dbReference type="Proteomes" id="UP000240904">
    <property type="component" value="Unassembled WGS sequence"/>
</dbReference>
<dbReference type="EMBL" id="PYMC01000004">
    <property type="protein sequence ID" value="PSW05655.1"/>
    <property type="molecule type" value="Genomic_DNA"/>
</dbReference>
<proteinExistence type="predicted"/>
<dbReference type="RefSeq" id="WP_107282807.1">
    <property type="nucleotide sequence ID" value="NZ_PYMC01000004.1"/>
</dbReference>
<protein>
    <submittedName>
        <fullName evidence="1">Uncharacterized protein</fullName>
    </submittedName>
</protein>